<dbReference type="AlphaFoldDB" id="A0A2P2Q902"/>
<protein>
    <submittedName>
        <fullName evidence="1">Uncharacterized protein</fullName>
    </submittedName>
</protein>
<sequence>MLLIVRPCFELDCSMSLVRSRATSSMLSQINKDNQFPALLLVI</sequence>
<accession>A0A2P2Q902</accession>
<evidence type="ECO:0000313" key="1">
    <source>
        <dbReference type="EMBL" id="MBX63472.1"/>
    </source>
</evidence>
<proteinExistence type="predicted"/>
<organism evidence="1">
    <name type="scientific">Rhizophora mucronata</name>
    <name type="common">Asiatic mangrove</name>
    <dbReference type="NCBI Taxonomy" id="61149"/>
    <lineage>
        <taxon>Eukaryota</taxon>
        <taxon>Viridiplantae</taxon>
        <taxon>Streptophyta</taxon>
        <taxon>Embryophyta</taxon>
        <taxon>Tracheophyta</taxon>
        <taxon>Spermatophyta</taxon>
        <taxon>Magnoliopsida</taxon>
        <taxon>eudicotyledons</taxon>
        <taxon>Gunneridae</taxon>
        <taxon>Pentapetalae</taxon>
        <taxon>rosids</taxon>
        <taxon>fabids</taxon>
        <taxon>Malpighiales</taxon>
        <taxon>Rhizophoraceae</taxon>
        <taxon>Rhizophora</taxon>
    </lineage>
</organism>
<name>A0A2P2Q902_RHIMU</name>
<dbReference type="EMBL" id="GGEC01082988">
    <property type="protein sequence ID" value="MBX63472.1"/>
    <property type="molecule type" value="Transcribed_RNA"/>
</dbReference>
<reference evidence="1" key="1">
    <citation type="submission" date="2018-02" db="EMBL/GenBank/DDBJ databases">
        <title>Rhizophora mucronata_Transcriptome.</title>
        <authorList>
            <person name="Meera S.P."/>
            <person name="Sreeshan A."/>
            <person name="Augustine A."/>
        </authorList>
    </citation>
    <scope>NUCLEOTIDE SEQUENCE</scope>
    <source>
        <tissue evidence="1">Leaf</tissue>
    </source>
</reference>